<organism evidence="2">
    <name type="scientific">uncultured Caudovirales phage</name>
    <dbReference type="NCBI Taxonomy" id="2100421"/>
    <lineage>
        <taxon>Viruses</taxon>
        <taxon>Duplodnaviria</taxon>
        <taxon>Heunggongvirae</taxon>
        <taxon>Uroviricota</taxon>
        <taxon>Caudoviricetes</taxon>
        <taxon>Peduoviridae</taxon>
        <taxon>Maltschvirus</taxon>
        <taxon>Maltschvirus maltsch</taxon>
    </lineage>
</organism>
<name>A0A6J5RXW7_9CAUD</name>
<proteinExistence type="predicted"/>
<reference evidence="2" key="1">
    <citation type="submission" date="2020-05" db="EMBL/GenBank/DDBJ databases">
        <authorList>
            <person name="Chiriac C."/>
            <person name="Salcher M."/>
            <person name="Ghai R."/>
            <person name="Kavagutti S V."/>
        </authorList>
    </citation>
    <scope>NUCLEOTIDE SEQUENCE</scope>
</reference>
<evidence type="ECO:0000256" key="1">
    <source>
        <dbReference type="SAM" id="MobiDB-lite"/>
    </source>
</evidence>
<dbReference type="EMBL" id="LR797331">
    <property type="protein sequence ID" value="CAB4203474.1"/>
    <property type="molecule type" value="Genomic_DNA"/>
</dbReference>
<feature type="region of interest" description="Disordered" evidence="1">
    <location>
        <begin position="135"/>
        <end position="161"/>
    </location>
</feature>
<protein>
    <submittedName>
        <fullName evidence="2">Uncharacterized protein</fullName>
    </submittedName>
</protein>
<evidence type="ECO:0000313" key="2">
    <source>
        <dbReference type="EMBL" id="CAB4203474.1"/>
    </source>
</evidence>
<gene>
    <name evidence="2" type="ORF">UFOVP1382_90</name>
</gene>
<accession>A0A6J5RXW7</accession>
<sequence>MSITSIQVNELRSALRHGREVDPALVAEAVERLAEILVRADGRPTLFAMQAGEPEIIPVPGGEPILLRLKDGDYRYTVWKGETQFIGGTRDAAVRSIKKYVVPEEVRRIAAGQTRDEWYGAIAKKAKEAHERREVEWKEQDKAHRNRMARERRILKKEGRW</sequence>